<dbReference type="NCBIfam" id="TIGR01640">
    <property type="entry name" value="F_box_assoc_1"/>
    <property type="match status" value="1"/>
</dbReference>
<evidence type="ECO:0000313" key="3">
    <source>
        <dbReference type="EnsemblPlants" id="KEH27172"/>
    </source>
</evidence>
<reference evidence="2 4" key="2">
    <citation type="journal article" date="2014" name="BMC Genomics">
        <title>An improved genome release (version Mt4.0) for the model legume Medicago truncatula.</title>
        <authorList>
            <person name="Tang H."/>
            <person name="Krishnakumar V."/>
            <person name="Bidwell S."/>
            <person name="Rosen B."/>
            <person name="Chan A."/>
            <person name="Zhou S."/>
            <person name="Gentzbittel L."/>
            <person name="Childs K.L."/>
            <person name="Yandell M."/>
            <person name="Gundlach H."/>
            <person name="Mayer K.F."/>
            <person name="Schwartz D.C."/>
            <person name="Town C.D."/>
        </authorList>
    </citation>
    <scope>GENOME REANNOTATION</scope>
    <source>
        <strain evidence="2">A17</strain>
        <strain evidence="3 4">cv. Jemalong A17</strain>
    </source>
</reference>
<dbReference type="HOGENOM" id="CLU_027176_0_0_1"/>
<accession>A0A072UC12</accession>
<dbReference type="PANTHER" id="PTHR31672">
    <property type="entry name" value="BNACNNG10540D PROTEIN"/>
    <property type="match status" value="1"/>
</dbReference>
<organism evidence="2 4">
    <name type="scientific">Medicago truncatula</name>
    <name type="common">Barrel medic</name>
    <name type="synonym">Medicago tribuloides</name>
    <dbReference type="NCBI Taxonomy" id="3880"/>
    <lineage>
        <taxon>Eukaryota</taxon>
        <taxon>Viridiplantae</taxon>
        <taxon>Streptophyta</taxon>
        <taxon>Embryophyta</taxon>
        <taxon>Tracheophyta</taxon>
        <taxon>Spermatophyta</taxon>
        <taxon>Magnoliopsida</taxon>
        <taxon>eudicotyledons</taxon>
        <taxon>Gunneridae</taxon>
        <taxon>Pentapetalae</taxon>
        <taxon>rosids</taxon>
        <taxon>fabids</taxon>
        <taxon>Fabales</taxon>
        <taxon>Fabaceae</taxon>
        <taxon>Papilionoideae</taxon>
        <taxon>50 kb inversion clade</taxon>
        <taxon>NPAAA clade</taxon>
        <taxon>Hologalegina</taxon>
        <taxon>IRL clade</taxon>
        <taxon>Trifolieae</taxon>
        <taxon>Medicago</taxon>
    </lineage>
</organism>
<gene>
    <name evidence="3" type="primary">25496941</name>
    <name evidence="2" type="ordered locus">MTR_6g088385</name>
</gene>
<dbReference type="EnsemblPlants" id="KEH27172">
    <property type="protein sequence ID" value="KEH27172"/>
    <property type="gene ID" value="MTR_6g088385"/>
</dbReference>
<dbReference type="InterPro" id="IPR006527">
    <property type="entry name" value="F-box-assoc_dom_typ1"/>
</dbReference>
<reference evidence="2 4" key="1">
    <citation type="journal article" date="2011" name="Nature">
        <title>The Medicago genome provides insight into the evolution of rhizobial symbioses.</title>
        <authorList>
            <person name="Young N.D."/>
            <person name="Debelle F."/>
            <person name="Oldroyd G.E."/>
            <person name="Geurts R."/>
            <person name="Cannon S.B."/>
            <person name="Udvardi M.K."/>
            <person name="Benedito V.A."/>
            <person name="Mayer K.F."/>
            <person name="Gouzy J."/>
            <person name="Schoof H."/>
            <person name="Van de Peer Y."/>
            <person name="Proost S."/>
            <person name="Cook D.R."/>
            <person name="Meyers B.C."/>
            <person name="Spannagl M."/>
            <person name="Cheung F."/>
            <person name="De Mita S."/>
            <person name="Krishnakumar V."/>
            <person name="Gundlach H."/>
            <person name="Zhou S."/>
            <person name="Mudge J."/>
            <person name="Bharti A.K."/>
            <person name="Murray J.D."/>
            <person name="Naoumkina M.A."/>
            <person name="Rosen B."/>
            <person name="Silverstein K.A."/>
            <person name="Tang H."/>
            <person name="Rombauts S."/>
            <person name="Zhao P.X."/>
            <person name="Zhou P."/>
            <person name="Barbe V."/>
            <person name="Bardou P."/>
            <person name="Bechner M."/>
            <person name="Bellec A."/>
            <person name="Berger A."/>
            <person name="Berges H."/>
            <person name="Bidwell S."/>
            <person name="Bisseling T."/>
            <person name="Choisne N."/>
            <person name="Couloux A."/>
            <person name="Denny R."/>
            <person name="Deshpande S."/>
            <person name="Dai X."/>
            <person name="Doyle J.J."/>
            <person name="Dudez A.M."/>
            <person name="Farmer A.D."/>
            <person name="Fouteau S."/>
            <person name="Franken C."/>
            <person name="Gibelin C."/>
            <person name="Gish J."/>
            <person name="Goldstein S."/>
            <person name="Gonzalez A.J."/>
            <person name="Green P.J."/>
            <person name="Hallab A."/>
            <person name="Hartog M."/>
            <person name="Hua A."/>
            <person name="Humphray S.J."/>
            <person name="Jeong D.H."/>
            <person name="Jing Y."/>
            <person name="Jocker A."/>
            <person name="Kenton S.M."/>
            <person name="Kim D.J."/>
            <person name="Klee K."/>
            <person name="Lai H."/>
            <person name="Lang C."/>
            <person name="Lin S."/>
            <person name="Macmil S.L."/>
            <person name="Magdelenat G."/>
            <person name="Matthews L."/>
            <person name="McCorrison J."/>
            <person name="Monaghan E.L."/>
            <person name="Mun J.H."/>
            <person name="Najar F.Z."/>
            <person name="Nicholson C."/>
            <person name="Noirot C."/>
            <person name="O'Bleness M."/>
            <person name="Paule C.R."/>
            <person name="Poulain J."/>
            <person name="Prion F."/>
            <person name="Qin B."/>
            <person name="Qu C."/>
            <person name="Retzel E.F."/>
            <person name="Riddle C."/>
            <person name="Sallet E."/>
            <person name="Samain S."/>
            <person name="Samson N."/>
            <person name="Sanders I."/>
            <person name="Saurat O."/>
            <person name="Scarpelli C."/>
            <person name="Schiex T."/>
            <person name="Segurens B."/>
            <person name="Severin A.J."/>
            <person name="Sherrier D.J."/>
            <person name="Shi R."/>
            <person name="Sims S."/>
            <person name="Singer S.R."/>
            <person name="Sinharoy S."/>
            <person name="Sterck L."/>
            <person name="Viollet A."/>
            <person name="Wang B.B."/>
            <person name="Wang K."/>
            <person name="Wang M."/>
            <person name="Wang X."/>
            <person name="Warfsmann J."/>
            <person name="Weissenbach J."/>
            <person name="White D.D."/>
            <person name="White J.D."/>
            <person name="Wiley G.B."/>
            <person name="Wincker P."/>
            <person name="Xing Y."/>
            <person name="Yang L."/>
            <person name="Yao Z."/>
            <person name="Ying F."/>
            <person name="Zhai J."/>
            <person name="Zhou L."/>
            <person name="Zuber A."/>
            <person name="Denarie J."/>
            <person name="Dixon R.A."/>
            <person name="May G.D."/>
            <person name="Schwartz D.C."/>
            <person name="Rogers J."/>
            <person name="Quetier F."/>
            <person name="Town C.D."/>
            <person name="Roe B.A."/>
        </authorList>
    </citation>
    <scope>NUCLEOTIDE SEQUENCE [LARGE SCALE GENOMIC DNA]</scope>
    <source>
        <strain evidence="2">A17</strain>
        <strain evidence="3 4">cv. Jemalong A17</strain>
    </source>
</reference>
<keyword evidence="4" id="KW-1185">Reference proteome</keyword>
<evidence type="ECO:0000259" key="1">
    <source>
        <dbReference type="Pfam" id="PF07734"/>
    </source>
</evidence>
<dbReference type="Proteomes" id="UP000002051">
    <property type="component" value="Chromosome 6"/>
</dbReference>
<dbReference type="KEGG" id="mtr:25496941"/>
<dbReference type="InterPro" id="IPR050796">
    <property type="entry name" value="SCF_F-box_component"/>
</dbReference>
<dbReference type="EMBL" id="CM001222">
    <property type="protein sequence ID" value="KEH27172.1"/>
    <property type="molecule type" value="Genomic_DNA"/>
</dbReference>
<reference evidence="3" key="3">
    <citation type="submission" date="2015-04" db="UniProtKB">
        <authorList>
            <consortium name="EnsemblPlants"/>
        </authorList>
    </citation>
    <scope>IDENTIFICATION</scope>
    <source>
        <strain evidence="3">cv. Jemalong A17</strain>
    </source>
</reference>
<evidence type="ECO:0000313" key="4">
    <source>
        <dbReference type="Proteomes" id="UP000002051"/>
    </source>
</evidence>
<name>A0A072UC12_MEDTR</name>
<protein>
    <submittedName>
        <fullName evidence="2">F-box protein interaction domain protein</fullName>
    </submittedName>
</protein>
<dbReference type="OrthoDB" id="1405100at2759"/>
<proteinExistence type="predicted"/>
<dbReference type="PANTHER" id="PTHR31672:SF13">
    <property type="entry name" value="F-BOX PROTEIN CPR30-LIKE"/>
    <property type="match status" value="1"/>
</dbReference>
<dbReference type="AlphaFoldDB" id="A0A072UC12"/>
<feature type="domain" description="F-box associated beta-propeller type 1" evidence="1">
    <location>
        <begin position="55"/>
        <end position="318"/>
    </location>
</feature>
<dbReference type="InterPro" id="IPR017451">
    <property type="entry name" value="F-box-assoc_interact_dom"/>
</dbReference>
<evidence type="ECO:0000313" key="2">
    <source>
        <dbReference type="EMBL" id="KEH27172.1"/>
    </source>
</evidence>
<dbReference type="Pfam" id="PF07734">
    <property type="entry name" value="FBA_1"/>
    <property type="match status" value="1"/>
</dbReference>
<sequence length="322" mass="37532">MEDIPPIKKQHLQSNTPLPPVFIPNELISLILCFLSVKTIMQFRPRLVTHIKYWFYVWNPATRTISDKFGFLRDYRDSTFVFSVGCDYLTGTYKVVALHIGKNKEKEIENKSLWRSKVKVFNSGDNCWRNIRSFPFVPILGNDGVHFSGTINWLAIHSDYAPIEVGGTFKTLIGPVEKCVIVSLDLLTETYTQFLLPTGFKELPYDKPSVRVLMDCLCFSHDFKGTEFVIWMMKEFGVQESWTQLFRIEYVNLQIHTMNGDTLLPLYFSKNGDTLIFTTEITNKVFIYNRRDKTVEITIFDNRIRWTSAIEYVESLVPTPWK</sequence>